<dbReference type="STRING" id="1127699.HMPREF9151_00120"/>
<dbReference type="HOGENOM" id="CLU_066814_1_0_10"/>
<dbReference type="RefSeq" id="WP_009162562.1">
    <property type="nucleotide sequence ID" value="NZ_KB290997.1"/>
</dbReference>
<comment type="caution">
    <text evidence="2">The sequence shown here is derived from an EMBL/GenBank/DDBJ whole genome shotgun (WGS) entry which is preliminary data.</text>
</comment>
<dbReference type="AlphaFoldDB" id="L1NL36"/>
<evidence type="ECO:0000313" key="3">
    <source>
        <dbReference type="Proteomes" id="UP000010433"/>
    </source>
</evidence>
<dbReference type="InterPro" id="IPR032185">
    <property type="entry name" value="DUF5017"/>
</dbReference>
<reference evidence="2 3" key="1">
    <citation type="submission" date="2012-05" db="EMBL/GenBank/DDBJ databases">
        <authorList>
            <person name="Weinstock G."/>
            <person name="Sodergren E."/>
            <person name="Lobos E.A."/>
            <person name="Fulton L."/>
            <person name="Fulton R."/>
            <person name="Courtney L."/>
            <person name="Fronick C."/>
            <person name="O'Laughlin M."/>
            <person name="Godfrey J."/>
            <person name="Wilson R.M."/>
            <person name="Miner T."/>
            <person name="Farmer C."/>
            <person name="Delehaunty K."/>
            <person name="Cordes M."/>
            <person name="Minx P."/>
            <person name="Tomlinson C."/>
            <person name="Chen J."/>
            <person name="Wollam A."/>
            <person name="Pepin K.H."/>
            <person name="Bhonagiri V."/>
            <person name="Zhang X."/>
            <person name="Suruliraj S."/>
            <person name="Warren W."/>
            <person name="Mitreva M."/>
            <person name="Mardis E.R."/>
            <person name="Wilson R.K."/>
        </authorList>
    </citation>
    <scope>NUCLEOTIDE SEQUENCE [LARGE SCALE GENOMIC DNA]</scope>
    <source>
        <strain evidence="2 3">F0055</strain>
    </source>
</reference>
<dbReference type="PROSITE" id="PS51257">
    <property type="entry name" value="PROKAR_LIPOPROTEIN"/>
    <property type="match status" value="1"/>
</dbReference>
<keyword evidence="3" id="KW-1185">Reference proteome</keyword>
<dbReference type="OrthoDB" id="1082472at2"/>
<dbReference type="Proteomes" id="UP000010433">
    <property type="component" value="Unassembled WGS sequence"/>
</dbReference>
<sequence>MKQFKYLIAFMLFTAVVTSCENELKEKASLHVSVVQNANVAVQGDTIVVKKGSPITFLLNGDPDFITFFSGEAGKKYEYRHRTTIDAAEIASSKLTFSLWAQYGNSSTIPGVLSIYQSENFPGLQKNKFAEDSVLVENTAWQELIEQSQLPQAAGNAASAQLYEVDMLPYLGKRLTIAIKYKGVSNVAAQPRMNFVGMKIVNRMKDGTTTTLNASNLGFTAVNMCHRLQLNDQKNMTTDRAYGTVTSNISGIWNLKDASHGNFFIHSSNANTALKYSWLVSDYILVNACSPDAGTNISTIHQTLSSYEYTYTKKGVYTATFLGVNGNYEQESSAISEQIIKVID</sequence>
<proteinExistence type="predicted"/>
<dbReference type="PATRIC" id="fig|1127699.3.peg.105"/>
<protein>
    <recommendedName>
        <fullName evidence="1">DUF5017 domain-containing protein</fullName>
    </recommendedName>
</protein>
<gene>
    <name evidence="2" type="ORF">HMPREF9151_00120</name>
</gene>
<name>L1NL36_9BACT</name>
<evidence type="ECO:0000313" key="2">
    <source>
        <dbReference type="EMBL" id="EKY04056.1"/>
    </source>
</evidence>
<dbReference type="Pfam" id="PF16409">
    <property type="entry name" value="DUF5017"/>
    <property type="match status" value="1"/>
</dbReference>
<dbReference type="EMBL" id="AMEP01000014">
    <property type="protein sequence ID" value="EKY04056.1"/>
    <property type="molecule type" value="Genomic_DNA"/>
</dbReference>
<accession>L1NL36</accession>
<feature type="domain" description="DUF5017" evidence="1">
    <location>
        <begin position="34"/>
        <end position="213"/>
    </location>
</feature>
<organism evidence="2 3">
    <name type="scientific">Hoylesella saccharolytica F0055</name>
    <dbReference type="NCBI Taxonomy" id="1127699"/>
    <lineage>
        <taxon>Bacteria</taxon>
        <taxon>Pseudomonadati</taxon>
        <taxon>Bacteroidota</taxon>
        <taxon>Bacteroidia</taxon>
        <taxon>Bacteroidales</taxon>
        <taxon>Prevotellaceae</taxon>
        <taxon>Hoylesella</taxon>
    </lineage>
</organism>
<evidence type="ECO:0000259" key="1">
    <source>
        <dbReference type="Pfam" id="PF16409"/>
    </source>
</evidence>